<feature type="domain" description="Glutaredoxin 2 C-terminal" evidence="1">
    <location>
        <begin position="22"/>
        <end position="121"/>
    </location>
</feature>
<name>A0ABX0JW23_9PROT</name>
<protein>
    <recommendedName>
        <fullName evidence="1">Glutaredoxin 2 C-terminal domain-containing protein</fullName>
    </recommendedName>
</protein>
<dbReference type="Proteomes" id="UP000635278">
    <property type="component" value="Unassembled WGS sequence"/>
</dbReference>
<evidence type="ECO:0000313" key="2">
    <source>
        <dbReference type="EMBL" id="NHN86178.1"/>
    </source>
</evidence>
<gene>
    <name evidence="2" type="ORF">GOB93_16230</name>
</gene>
<dbReference type="Pfam" id="PF04399">
    <property type="entry name" value="Glutaredoxin2_C"/>
    <property type="match status" value="1"/>
</dbReference>
<dbReference type="InterPro" id="IPR007494">
    <property type="entry name" value="Glutaredoxin2_C"/>
</dbReference>
<proteinExistence type="predicted"/>
<comment type="caution">
    <text evidence="2">The sequence shown here is derived from an EMBL/GenBank/DDBJ whole genome shotgun (WGS) entry which is preliminary data.</text>
</comment>
<organism evidence="2 3">
    <name type="scientific">Acetobacter musti</name>
    <dbReference type="NCBI Taxonomy" id="864732"/>
    <lineage>
        <taxon>Bacteria</taxon>
        <taxon>Pseudomonadati</taxon>
        <taxon>Pseudomonadota</taxon>
        <taxon>Alphaproteobacteria</taxon>
        <taxon>Acetobacterales</taxon>
        <taxon>Acetobacteraceae</taxon>
        <taxon>Acetobacter</taxon>
    </lineage>
</organism>
<accession>A0ABX0JW23</accession>
<dbReference type="InterPro" id="IPR036282">
    <property type="entry name" value="Glutathione-S-Trfase_C_sf"/>
</dbReference>
<dbReference type="RefSeq" id="WP_173584559.1">
    <property type="nucleotide sequence ID" value="NZ_WOTB01000028.1"/>
</dbReference>
<dbReference type="Gene3D" id="1.20.1050.10">
    <property type="match status" value="1"/>
</dbReference>
<reference evidence="2 3" key="1">
    <citation type="journal article" date="2020" name="Int. J. Syst. Evol. Microbiol.">
        <title>Novel acetic acid bacteria from cider fermentations: Acetobacter conturbans sp. nov. and Acetobacter fallax sp. nov.</title>
        <authorList>
            <person name="Sombolestani A.S."/>
            <person name="Cleenwerck I."/>
            <person name="Cnockaert M."/>
            <person name="Borremans W."/>
            <person name="Wieme A.D."/>
            <person name="De Vuyst L."/>
            <person name="Vandamme P."/>
        </authorList>
    </citation>
    <scope>NUCLEOTIDE SEQUENCE [LARGE SCALE GENOMIC DNA]</scope>
    <source>
        <strain evidence="2 3">LMG 30640</strain>
    </source>
</reference>
<sequence length="122" mass="13445">MKVNDFLDFPVPEPQYKIPITKSAEEPYFVRNKEPSVGLFSDLLEGGSDLVAALNSQLQALAPLIRSPEAVNGELSTDDIHLFAQLHSLSIIAGIIYPPEVERYRQAMSRLSGVALLDEHAI</sequence>
<evidence type="ECO:0000259" key="1">
    <source>
        <dbReference type="Pfam" id="PF04399"/>
    </source>
</evidence>
<keyword evidence="3" id="KW-1185">Reference proteome</keyword>
<dbReference type="SUPFAM" id="SSF47616">
    <property type="entry name" value="GST C-terminal domain-like"/>
    <property type="match status" value="1"/>
</dbReference>
<evidence type="ECO:0000313" key="3">
    <source>
        <dbReference type="Proteomes" id="UP000635278"/>
    </source>
</evidence>
<dbReference type="EMBL" id="WOTB01000028">
    <property type="protein sequence ID" value="NHN86178.1"/>
    <property type="molecule type" value="Genomic_DNA"/>
</dbReference>